<dbReference type="InterPro" id="IPR042087">
    <property type="entry name" value="DNA_pol_B_thumb"/>
</dbReference>
<dbReference type="Gene3D" id="3.30.342.10">
    <property type="entry name" value="DNA Polymerase, chain B, domain 1"/>
    <property type="match status" value="1"/>
</dbReference>
<dbReference type="SUPFAM" id="SSF53098">
    <property type="entry name" value="Ribonuclease H-like"/>
    <property type="match status" value="1"/>
</dbReference>
<evidence type="ECO:0000259" key="8">
    <source>
        <dbReference type="Pfam" id="PF00136"/>
    </source>
</evidence>
<comment type="similarity">
    <text evidence="1 7">Belongs to the DNA polymerase type-B family.</text>
</comment>
<evidence type="ECO:0000256" key="6">
    <source>
        <dbReference type="ARBA" id="ARBA00049244"/>
    </source>
</evidence>
<dbReference type="Gene3D" id="3.90.1600.10">
    <property type="entry name" value="Palm domain of DNA polymerase"/>
    <property type="match status" value="1"/>
</dbReference>
<accession>A0ABU3Z3E3</accession>
<evidence type="ECO:0000256" key="1">
    <source>
        <dbReference type="ARBA" id="ARBA00005755"/>
    </source>
</evidence>
<dbReference type="SUPFAM" id="SSF56672">
    <property type="entry name" value="DNA/RNA polymerases"/>
    <property type="match status" value="1"/>
</dbReference>
<dbReference type="InterPro" id="IPR023211">
    <property type="entry name" value="DNA_pol_palm_dom_sf"/>
</dbReference>
<keyword evidence="11" id="KW-1185">Reference proteome</keyword>
<evidence type="ECO:0000256" key="3">
    <source>
        <dbReference type="ARBA" id="ARBA00022695"/>
    </source>
</evidence>
<keyword evidence="7" id="KW-0235">DNA replication</keyword>
<comment type="caution">
    <text evidence="10">The sequence shown here is derived from an EMBL/GenBank/DDBJ whole genome shotgun (WGS) entry which is preliminary data.</text>
</comment>
<dbReference type="InterPro" id="IPR036397">
    <property type="entry name" value="RNaseH_sf"/>
</dbReference>
<dbReference type="PRINTS" id="PR00106">
    <property type="entry name" value="DNAPOLB"/>
</dbReference>
<dbReference type="Pfam" id="PF00136">
    <property type="entry name" value="DNA_pol_B"/>
    <property type="match status" value="1"/>
</dbReference>
<dbReference type="PANTHER" id="PTHR10322:SF23">
    <property type="entry name" value="DNA POLYMERASE DELTA CATALYTIC SUBUNIT"/>
    <property type="match status" value="1"/>
</dbReference>
<dbReference type="InterPro" id="IPR006134">
    <property type="entry name" value="DNA-dir_DNA_pol_B_multi_dom"/>
</dbReference>
<dbReference type="InterPro" id="IPR006133">
    <property type="entry name" value="DNA-dir_DNA_pol_B_exonuc"/>
</dbReference>
<dbReference type="InterPro" id="IPR050240">
    <property type="entry name" value="DNA_pol_type-B"/>
</dbReference>
<evidence type="ECO:0000313" key="10">
    <source>
        <dbReference type="EMBL" id="MDV4343343.1"/>
    </source>
</evidence>
<dbReference type="Gene3D" id="3.30.420.10">
    <property type="entry name" value="Ribonuclease H-like superfamily/Ribonuclease H"/>
    <property type="match status" value="1"/>
</dbReference>
<dbReference type="EC" id="2.7.7.7" evidence="7"/>
<dbReference type="RefSeq" id="WP_317296648.1">
    <property type="nucleotide sequence ID" value="NZ_JABFFQ010000007.1"/>
</dbReference>
<dbReference type="PANTHER" id="PTHR10322">
    <property type="entry name" value="DNA POLYMERASE CATALYTIC SUBUNIT"/>
    <property type="match status" value="1"/>
</dbReference>
<dbReference type="InterPro" id="IPR017964">
    <property type="entry name" value="DNA-dir_DNA_pol_B_CS"/>
</dbReference>
<dbReference type="EMBL" id="JABFFQ010000007">
    <property type="protein sequence ID" value="MDV4343343.1"/>
    <property type="molecule type" value="Genomic_DNA"/>
</dbReference>
<reference evidence="10 11" key="1">
    <citation type="submission" date="2020-05" db="EMBL/GenBank/DDBJ databases">
        <title>Isolation and characterization of methanoarchaea from a cold seep at offshore SW Taiwan.</title>
        <authorList>
            <person name="Chen Y.-W."/>
            <person name="Chen S.-C."/>
            <person name="Lai M.-C."/>
        </authorList>
    </citation>
    <scope>NUCLEOTIDE SEQUENCE [LARGE SCALE GENOMIC DNA]</scope>
    <source>
        <strain evidence="10 11">YWC-01</strain>
    </source>
</reference>
<evidence type="ECO:0000256" key="2">
    <source>
        <dbReference type="ARBA" id="ARBA00022679"/>
    </source>
</evidence>
<protein>
    <recommendedName>
        <fullName evidence="7">DNA polymerase</fullName>
        <ecNumber evidence="7">2.7.7.7</ecNumber>
    </recommendedName>
</protein>
<proteinExistence type="inferred from homology"/>
<dbReference type="Pfam" id="PF03104">
    <property type="entry name" value="DNA_pol_B_exo1"/>
    <property type="match status" value="1"/>
</dbReference>
<feature type="domain" description="DNA-directed DNA polymerase family B multifunctional" evidence="8">
    <location>
        <begin position="384"/>
        <end position="792"/>
    </location>
</feature>
<keyword evidence="3 7" id="KW-0548">Nucleotidyltransferase</keyword>
<dbReference type="Gene3D" id="1.10.132.60">
    <property type="entry name" value="DNA polymerase family B, C-terminal domain"/>
    <property type="match status" value="1"/>
</dbReference>
<dbReference type="InterPro" id="IPR012337">
    <property type="entry name" value="RNaseH-like_sf"/>
</dbReference>
<dbReference type="Proteomes" id="UP001273768">
    <property type="component" value="Unassembled WGS sequence"/>
</dbReference>
<gene>
    <name evidence="10" type="ORF">HL657_09235</name>
</gene>
<keyword evidence="2 7" id="KW-0808">Transferase</keyword>
<comment type="catalytic activity">
    <reaction evidence="6 7">
        <text>DNA(n) + a 2'-deoxyribonucleoside 5'-triphosphate = DNA(n+1) + diphosphate</text>
        <dbReference type="Rhea" id="RHEA:22508"/>
        <dbReference type="Rhea" id="RHEA-COMP:17339"/>
        <dbReference type="Rhea" id="RHEA-COMP:17340"/>
        <dbReference type="ChEBI" id="CHEBI:33019"/>
        <dbReference type="ChEBI" id="CHEBI:61560"/>
        <dbReference type="ChEBI" id="CHEBI:173112"/>
        <dbReference type="EC" id="2.7.7.7"/>
    </reaction>
</comment>
<feature type="domain" description="DNA-directed DNA polymerase family B exonuclease" evidence="9">
    <location>
        <begin position="108"/>
        <end position="313"/>
    </location>
</feature>
<organism evidence="10 11">
    <name type="scientific">Methanoculleus nereidis</name>
    <dbReference type="NCBI Taxonomy" id="2735141"/>
    <lineage>
        <taxon>Archaea</taxon>
        <taxon>Methanobacteriati</taxon>
        <taxon>Methanobacteriota</taxon>
        <taxon>Stenosarchaea group</taxon>
        <taxon>Methanomicrobia</taxon>
        <taxon>Methanomicrobiales</taxon>
        <taxon>Methanomicrobiaceae</taxon>
        <taxon>Methanoculleus</taxon>
    </lineage>
</organism>
<keyword evidence="5 7" id="KW-0238">DNA-binding</keyword>
<sequence>MSVPATLEDFGKIRVGIHQVEYGNVGADTPVVYIFGRDASGKAIQVRVTGFRPYFYAPADLVNGRSLPQEIVGIEENTTYRSIRGDPLRRLYTRRPGDVRAVRDDFKQHYEADIPFTTRFMIDCGLTAGVELPAGTVELPDGAFEIECRELTPTEIKAPARTCIMDIECVDEEGFPEPERDPIICVTCWDSFDDDYTTLLWQPGGAAGDAPDLCVQERHRVIRYPDEVSMLKGLVDYVKERDPDILSGWNFVEFDIPYILKRMATLGLRAEDLARLPGQTERNAVRGRAVFDLLSAYRKMHQAQKESYRLDAIAGEELGVTKVRYSGTITDLWRSDPKRLVEYNYRDVELCVGIDKKNNIIEFYREIARYVGCPLDRTLNSSNVIDIFVLRKASGTFVLPSKGLAAGDEFEGATVFEPATGLRENVVVLDLKSLYPMAMMTINASPETKDPDGELRAPNGIRFSREPDGLTRSIIAELLEERDERKRLRNQYPFGSPEYVLYDLQQNVLKVIMNSYYGVSGYTRFRLYDREIGSAVTSVGRAIIRHTRDIITDLGYTVIYGDTDSCMVEVPPAGLEETIARAREIEARLNASYGDFAKTELNADTHYFSIKFEKVYRRFFQAGKKKRYAGHLVWKEGKDVDEVDVVGFEIRRSDSPQITREVQRAVLEMILRGDAFSDVQAYLRAVIRKYRRGEYSLDEAGIPGGIGKNLENYENDDAHIRGAKYSNKYLGTDFKRGSKPKRVYIKTVTAKYPRTDVVCFEYADQVPPEFVVDWETMLEKTLKGPLSRIIEPLGWDWHDVDPSRTTLFDFGM</sequence>
<dbReference type="InterPro" id="IPR043502">
    <property type="entry name" value="DNA/RNA_pol_sf"/>
</dbReference>
<evidence type="ECO:0000256" key="7">
    <source>
        <dbReference type="RuleBase" id="RU000442"/>
    </source>
</evidence>
<evidence type="ECO:0000256" key="4">
    <source>
        <dbReference type="ARBA" id="ARBA00022932"/>
    </source>
</evidence>
<evidence type="ECO:0000256" key="5">
    <source>
        <dbReference type="ARBA" id="ARBA00023125"/>
    </source>
</evidence>
<dbReference type="InterPro" id="IPR006172">
    <property type="entry name" value="DNA-dir_DNA_pol_B"/>
</dbReference>
<keyword evidence="4 7" id="KW-0239">DNA-directed DNA polymerase</keyword>
<evidence type="ECO:0000313" key="11">
    <source>
        <dbReference type="Proteomes" id="UP001273768"/>
    </source>
</evidence>
<dbReference type="CDD" id="cd00145">
    <property type="entry name" value="POLBc"/>
    <property type="match status" value="1"/>
</dbReference>
<dbReference type="CDD" id="cd05160">
    <property type="entry name" value="DEDDy_DNA_polB_exo"/>
    <property type="match status" value="1"/>
</dbReference>
<dbReference type="SMART" id="SM00486">
    <property type="entry name" value="POLBc"/>
    <property type="match status" value="1"/>
</dbReference>
<dbReference type="PROSITE" id="PS00116">
    <property type="entry name" value="DNA_POLYMERASE_B"/>
    <property type="match status" value="1"/>
</dbReference>
<name>A0ABU3Z3E3_9EURY</name>
<evidence type="ECO:0000259" key="9">
    <source>
        <dbReference type="Pfam" id="PF03104"/>
    </source>
</evidence>